<dbReference type="EMBL" id="AP019769">
    <property type="protein sequence ID" value="BBL45866.1"/>
    <property type="molecule type" value="Genomic_DNA"/>
</dbReference>
<accession>A0A915WSE8</accession>
<evidence type="ECO:0000313" key="4">
    <source>
        <dbReference type="Proteomes" id="UP001055553"/>
    </source>
</evidence>
<keyword evidence="1" id="KW-0175">Coiled coil</keyword>
<dbReference type="Gene3D" id="1.20.120.330">
    <property type="entry name" value="Nucleotidyltransferases domain 2"/>
    <property type="match status" value="1"/>
</dbReference>
<sequence>MDLKESILNGEYKDRILSIEEIKEKKEDIIELLKNLMSYSTVIFNEESLEKYKKEIESYKHWIVILSDFDLKPEEKLKLKAEFSAKYLDLIKSNKLDIWLHILLIDDIKNISMDSKFELLDLLSLGDVLYDKGFLEIVKLTAVHKRLILYLLQKYVVAYVLAGSQVKGRSVESSDIDVYVVIDDTDVKQHTFEELKAKLITTITEKAVESRLLTGSKKVLHPQVYTLTEYWLALSESNPVIITFLRDGIALYDRGMFIAWKQLLSKGIIKPSRESSDKYITLAENSINEARNKLKNTINNLIIEDLAVSMVTAAQSVIMDYGILPPDPKETPEYLRKIFVEKNLLEKKYIDDLELVWKMRKDFEHGLISEYKYEDLINVFNIAEKFVSQMKNLKNIIDKDNEKKLIDNYIAEYEKLKEEFKLLYNQPFMDYVNNNISVEYNNIKSLEDNINKFKDKKFDLIEMEKFKEQIIYYTRLLRDIIENKKEELIIKYKYTLIDNNLNKSYDLYITKDKIYLVSEGVTEIYNYNGEKTGSINDINYRSQILNEINNSGIEHIDNKVIDVFNKIFKLYSITK</sequence>
<dbReference type="KEGG" id="naer:MJ1_0724"/>
<dbReference type="InterPro" id="IPR043519">
    <property type="entry name" value="NT_sf"/>
</dbReference>
<dbReference type="GO" id="GO:0016779">
    <property type="term" value="F:nucleotidyltransferase activity"/>
    <property type="evidence" value="ECO:0007669"/>
    <property type="project" value="InterPro"/>
</dbReference>
<protein>
    <submittedName>
        <fullName evidence="3">DNA polymerase subunit beta</fullName>
    </submittedName>
</protein>
<dbReference type="InterPro" id="IPR002934">
    <property type="entry name" value="Polymerase_NTP_transf_dom"/>
</dbReference>
<dbReference type="AlphaFoldDB" id="A0A915WSE8"/>
<dbReference type="RefSeq" id="WP_258393175.1">
    <property type="nucleotide sequence ID" value="NZ_AP019769.1"/>
</dbReference>
<name>A0A915WSE8_9ARCH</name>
<proteinExistence type="predicted"/>
<keyword evidence="4" id="KW-1185">Reference proteome</keyword>
<organism evidence="3 4">
    <name type="scientific">Nanobdella aerobiophila</name>
    <dbReference type="NCBI Taxonomy" id="2586965"/>
    <lineage>
        <taxon>Archaea</taxon>
        <taxon>Nanobdellota</taxon>
        <taxon>Nanobdellia</taxon>
        <taxon>Nanobdellales</taxon>
        <taxon>Nanobdellaceae</taxon>
        <taxon>Nanobdella</taxon>
    </lineage>
</organism>
<dbReference type="GeneID" id="74568665"/>
<gene>
    <name evidence="3" type="ORF">MJ1_0724</name>
</gene>
<dbReference type="Gene3D" id="3.30.460.10">
    <property type="entry name" value="Beta Polymerase, domain 2"/>
    <property type="match status" value="1"/>
</dbReference>
<reference evidence="4" key="1">
    <citation type="journal article" date="2022" name="Int. J. Syst. Evol. Microbiol.">
        <title>Nanobdella aerobiophila gen. nov., sp. nov., a thermoacidophilic, obligate ectosymbiotic archaeon, and proposal of Nanobdellaceae fam. nov., Nanobdellales ord. nov. and Nanobdellia class. nov.</title>
        <authorList>
            <person name="Kato S."/>
            <person name="Ogasawara A."/>
            <person name="Itoh T."/>
            <person name="Sakai H.D."/>
            <person name="Shimizu M."/>
            <person name="Yuki M."/>
            <person name="Kaneko M."/>
            <person name="Takashina T."/>
            <person name="Ohkuma M."/>
        </authorList>
    </citation>
    <scope>NUCLEOTIDE SEQUENCE [LARGE SCALE GENOMIC DNA]</scope>
    <source>
        <strain evidence="4">MJ1</strain>
    </source>
</reference>
<feature type="coiled-coil region" evidence="1">
    <location>
        <begin position="399"/>
        <end position="463"/>
    </location>
</feature>
<evidence type="ECO:0000256" key="1">
    <source>
        <dbReference type="SAM" id="Coils"/>
    </source>
</evidence>
<feature type="domain" description="Polymerase nucleotidyl transferase" evidence="2">
    <location>
        <begin position="146"/>
        <end position="200"/>
    </location>
</feature>
<dbReference type="SUPFAM" id="SSF81301">
    <property type="entry name" value="Nucleotidyltransferase"/>
    <property type="match status" value="1"/>
</dbReference>
<dbReference type="Proteomes" id="UP001055553">
    <property type="component" value="Chromosome"/>
</dbReference>
<evidence type="ECO:0000313" key="3">
    <source>
        <dbReference type="EMBL" id="BBL45866.1"/>
    </source>
</evidence>
<dbReference type="Pfam" id="PF01909">
    <property type="entry name" value="NTP_transf_2"/>
    <property type="match status" value="1"/>
</dbReference>
<evidence type="ECO:0000259" key="2">
    <source>
        <dbReference type="Pfam" id="PF01909"/>
    </source>
</evidence>